<dbReference type="Proteomes" id="UP000295696">
    <property type="component" value="Unassembled WGS sequence"/>
</dbReference>
<evidence type="ECO:0000256" key="1">
    <source>
        <dbReference type="SAM" id="Phobius"/>
    </source>
</evidence>
<evidence type="ECO:0000313" key="2">
    <source>
        <dbReference type="EMBL" id="TCS55278.1"/>
    </source>
</evidence>
<comment type="caution">
    <text evidence="2">The sequence shown here is derived from an EMBL/GenBank/DDBJ whole genome shotgun (WGS) entry which is preliminary data.</text>
</comment>
<feature type="transmembrane region" description="Helical" evidence="1">
    <location>
        <begin position="43"/>
        <end position="66"/>
    </location>
</feature>
<organism evidence="2 3">
    <name type="scientific">Primorskyibacter sedentarius</name>
    <dbReference type="NCBI Taxonomy" id="745311"/>
    <lineage>
        <taxon>Bacteria</taxon>
        <taxon>Pseudomonadati</taxon>
        <taxon>Pseudomonadota</taxon>
        <taxon>Alphaproteobacteria</taxon>
        <taxon>Rhodobacterales</taxon>
        <taxon>Roseobacteraceae</taxon>
        <taxon>Primorskyibacter</taxon>
    </lineage>
</organism>
<keyword evidence="1" id="KW-0812">Transmembrane</keyword>
<accession>A0A4R3IXE6</accession>
<dbReference type="EMBL" id="SLZU01000031">
    <property type="protein sequence ID" value="TCS55278.1"/>
    <property type="molecule type" value="Genomic_DNA"/>
</dbReference>
<proteinExistence type="predicted"/>
<dbReference type="RefSeq" id="WP_165907638.1">
    <property type="nucleotide sequence ID" value="NZ_SLZU01000031.1"/>
</dbReference>
<dbReference type="InterPro" id="IPR007039">
    <property type="entry name" value="TrbC/VirB2"/>
</dbReference>
<keyword evidence="1" id="KW-0472">Membrane</keyword>
<dbReference type="Pfam" id="PF04956">
    <property type="entry name" value="TrbC"/>
    <property type="match status" value="1"/>
</dbReference>
<keyword evidence="3" id="KW-1185">Reference proteome</keyword>
<name>A0A4R3IXE6_9RHOB</name>
<dbReference type="AlphaFoldDB" id="A0A4R3IXE6"/>
<reference evidence="2 3" key="1">
    <citation type="submission" date="2019-03" db="EMBL/GenBank/DDBJ databases">
        <title>Genomic Encyclopedia of Type Strains, Phase IV (KMG-IV): sequencing the most valuable type-strain genomes for metagenomic binning, comparative biology and taxonomic classification.</title>
        <authorList>
            <person name="Goeker M."/>
        </authorList>
    </citation>
    <scope>NUCLEOTIDE SEQUENCE [LARGE SCALE GENOMIC DNA]</scope>
    <source>
        <strain evidence="2 3">DSM 104836</strain>
    </source>
</reference>
<sequence length="101" mass="10742">MNSKIYRTGAVAAAAIFLIIHGQEVMAQDIDFDKATDTGNQIIGFLRGPLATIIFVLAFAVTGFLAAMNRISWVWVGGVILGAVLVFGGPAFVDSLRSILE</sequence>
<evidence type="ECO:0000313" key="3">
    <source>
        <dbReference type="Proteomes" id="UP000295696"/>
    </source>
</evidence>
<gene>
    <name evidence="2" type="ORF">EDD52_13130</name>
</gene>
<feature type="transmembrane region" description="Helical" evidence="1">
    <location>
        <begin position="73"/>
        <end position="93"/>
    </location>
</feature>
<protein>
    <submittedName>
        <fullName evidence="2">Type IV secretory pathway VirB2 component (Pilin)</fullName>
    </submittedName>
</protein>
<keyword evidence="1" id="KW-1133">Transmembrane helix</keyword>